<gene>
    <name evidence="2" type="ORF">SDC9_180625</name>
</gene>
<organism evidence="2">
    <name type="scientific">bioreactor metagenome</name>
    <dbReference type="NCBI Taxonomy" id="1076179"/>
    <lineage>
        <taxon>unclassified sequences</taxon>
        <taxon>metagenomes</taxon>
        <taxon>ecological metagenomes</taxon>
    </lineage>
</organism>
<evidence type="ECO:0000313" key="2">
    <source>
        <dbReference type="EMBL" id="MPN33142.1"/>
    </source>
</evidence>
<name>A0A645H486_9ZZZZ</name>
<feature type="compositionally biased region" description="Low complexity" evidence="1">
    <location>
        <begin position="95"/>
        <end position="107"/>
    </location>
</feature>
<dbReference type="EMBL" id="VSSQ01085511">
    <property type="protein sequence ID" value="MPN33142.1"/>
    <property type="molecule type" value="Genomic_DNA"/>
</dbReference>
<reference evidence="2" key="1">
    <citation type="submission" date="2019-08" db="EMBL/GenBank/DDBJ databases">
        <authorList>
            <person name="Kucharzyk K."/>
            <person name="Murdoch R.W."/>
            <person name="Higgins S."/>
            <person name="Loffler F."/>
        </authorList>
    </citation>
    <scope>NUCLEOTIDE SEQUENCE</scope>
</reference>
<evidence type="ECO:0000256" key="1">
    <source>
        <dbReference type="SAM" id="MobiDB-lite"/>
    </source>
</evidence>
<feature type="region of interest" description="Disordered" evidence="1">
    <location>
        <begin position="95"/>
        <end position="126"/>
    </location>
</feature>
<proteinExistence type="predicted"/>
<protein>
    <submittedName>
        <fullName evidence="2">Uncharacterized protein</fullName>
    </submittedName>
</protein>
<comment type="caution">
    <text evidence="2">The sequence shown here is derived from an EMBL/GenBank/DDBJ whole genome shotgun (WGS) entry which is preliminary data.</text>
</comment>
<dbReference type="AlphaFoldDB" id="A0A645H486"/>
<accession>A0A645H486</accession>
<sequence>MQGGVNVGQVWDVGVVQLFQHALADHAGDHIIRGNDDVKAGAVVLQHAVHGLIAVVGVVDHLNTGLRLKVRKNGFVDIDAPVKDVYHLGIGGGASARAAGQGQAGQQNHGRKKSKHSFQGLPNLLS</sequence>